<keyword evidence="2" id="KW-0813">Transport</keyword>
<proteinExistence type="predicted"/>
<evidence type="ECO:0000256" key="12">
    <source>
        <dbReference type="SAM" id="Phobius"/>
    </source>
</evidence>
<feature type="region of interest" description="Disordered" evidence="11">
    <location>
        <begin position="83"/>
        <end position="137"/>
    </location>
</feature>
<dbReference type="PANTHER" id="PTHR32196">
    <property type="entry name" value="ABC TRANSPORTER PERMEASE PROTEIN YPHD-RELATED-RELATED"/>
    <property type="match status" value="1"/>
</dbReference>
<keyword evidence="5" id="KW-0762">Sugar transport</keyword>
<feature type="transmembrane region" description="Helical" evidence="12">
    <location>
        <begin position="12"/>
        <end position="31"/>
    </location>
</feature>
<organism evidence="13 14">
    <name type="scientific">Streptomyces andamanensis</name>
    <dbReference type="NCBI Taxonomy" id="1565035"/>
    <lineage>
        <taxon>Bacteria</taxon>
        <taxon>Bacillati</taxon>
        <taxon>Actinomycetota</taxon>
        <taxon>Actinomycetes</taxon>
        <taxon>Kitasatosporales</taxon>
        <taxon>Streptomycetaceae</taxon>
        <taxon>Streptomyces</taxon>
    </lineage>
</organism>
<keyword evidence="14" id="KW-1185">Reference proteome</keyword>
<dbReference type="Pfam" id="PF02653">
    <property type="entry name" value="BPD_transp_2"/>
    <property type="match status" value="1"/>
</dbReference>
<reference evidence="14" key="1">
    <citation type="journal article" date="2019" name="Int. J. Syst. Evol. Microbiol.">
        <title>The Global Catalogue of Microorganisms (GCM) 10K type strain sequencing project: providing services to taxonomists for standard genome sequencing and annotation.</title>
        <authorList>
            <consortium name="The Broad Institute Genomics Platform"/>
            <consortium name="The Broad Institute Genome Sequencing Center for Infectious Disease"/>
            <person name="Wu L."/>
            <person name="Ma J."/>
        </authorList>
    </citation>
    <scope>NUCLEOTIDE SEQUENCE [LARGE SCALE GENOMIC DNA]</scope>
    <source>
        <strain evidence="14">PCU 347</strain>
    </source>
</reference>
<evidence type="ECO:0000256" key="7">
    <source>
        <dbReference type="ARBA" id="ARBA00022989"/>
    </source>
</evidence>
<evidence type="ECO:0000313" key="14">
    <source>
        <dbReference type="Proteomes" id="UP001595824"/>
    </source>
</evidence>
<evidence type="ECO:0000256" key="3">
    <source>
        <dbReference type="ARBA" id="ARBA00022475"/>
    </source>
</evidence>
<dbReference type="EMBL" id="JBHSDP010000006">
    <property type="protein sequence ID" value="MFC4326984.1"/>
    <property type="molecule type" value="Genomic_DNA"/>
</dbReference>
<evidence type="ECO:0000256" key="10">
    <source>
        <dbReference type="ARBA" id="ARBA00035686"/>
    </source>
</evidence>
<comment type="function">
    <text evidence="9">Part of the binding-protein-dependent transport system for D-xylose. Probably responsible for the translocation of the substrate across the membrane.</text>
</comment>
<gene>
    <name evidence="13" type="ORF">ACFPC0_03890</name>
</gene>
<evidence type="ECO:0000256" key="9">
    <source>
        <dbReference type="ARBA" id="ARBA00035611"/>
    </source>
</evidence>
<comment type="caution">
    <text evidence="13">The sequence shown here is derived from an EMBL/GenBank/DDBJ whole genome shotgun (WGS) entry which is preliminary data.</text>
</comment>
<keyword evidence="6 12" id="KW-0812">Transmembrane</keyword>
<dbReference type="PANTHER" id="PTHR32196:SF32">
    <property type="entry name" value="XYLOSE TRANSPORT SYSTEM PERMEASE PROTEIN XYLH"/>
    <property type="match status" value="1"/>
</dbReference>
<keyword evidence="7 12" id="KW-1133">Transmembrane helix</keyword>
<protein>
    <recommendedName>
        <fullName evidence="10">Xylose transport system permease protein XylH</fullName>
    </recommendedName>
</protein>
<dbReference type="Proteomes" id="UP001595824">
    <property type="component" value="Unassembled WGS sequence"/>
</dbReference>
<name>A0ABV8T8R7_9ACTN</name>
<accession>A0ABV8T8R7</accession>
<evidence type="ECO:0000256" key="2">
    <source>
        <dbReference type="ARBA" id="ARBA00022448"/>
    </source>
</evidence>
<evidence type="ECO:0000256" key="6">
    <source>
        <dbReference type="ARBA" id="ARBA00022692"/>
    </source>
</evidence>
<sequence length="160" mass="16746">MGAVAAVLTVSHHLAWPVAVVLCLLVGAAAGSLQGFLIAYLGIPSFIVTLAGMLLFRGLTEILLKGQTLGPFPDGVQKFGNGFPARGGPAHQLPQPDPAPGPRPRRLRGLAGGARPAAASRSSPSMCCPRGCSRSSSSRWSPRCWSSRCCWPATRARRSC</sequence>
<evidence type="ECO:0000256" key="8">
    <source>
        <dbReference type="ARBA" id="ARBA00023136"/>
    </source>
</evidence>
<evidence type="ECO:0000256" key="1">
    <source>
        <dbReference type="ARBA" id="ARBA00004651"/>
    </source>
</evidence>
<evidence type="ECO:0000313" key="13">
    <source>
        <dbReference type="EMBL" id="MFC4326984.1"/>
    </source>
</evidence>
<evidence type="ECO:0000256" key="11">
    <source>
        <dbReference type="SAM" id="MobiDB-lite"/>
    </source>
</evidence>
<keyword evidence="8 12" id="KW-0472">Membrane</keyword>
<feature type="transmembrane region" description="Helical" evidence="12">
    <location>
        <begin position="37"/>
        <end position="56"/>
    </location>
</feature>
<evidence type="ECO:0000256" key="5">
    <source>
        <dbReference type="ARBA" id="ARBA00022597"/>
    </source>
</evidence>
<dbReference type="InterPro" id="IPR001851">
    <property type="entry name" value="ABC_transp_permease"/>
</dbReference>
<comment type="subcellular location">
    <subcellularLocation>
        <location evidence="1">Cell membrane</location>
        <topology evidence="1">Multi-pass membrane protein</topology>
    </subcellularLocation>
</comment>
<keyword evidence="4" id="KW-0997">Cell inner membrane</keyword>
<dbReference type="RefSeq" id="WP_381736905.1">
    <property type="nucleotide sequence ID" value="NZ_JBHSDP010000006.1"/>
</dbReference>
<keyword evidence="3" id="KW-1003">Cell membrane</keyword>
<evidence type="ECO:0000256" key="4">
    <source>
        <dbReference type="ARBA" id="ARBA00022519"/>
    </source>
</evidence>
<feature type="compositionally biased region" description="Low complexity" evidence="11">
    <location>
        <begin position="113"/>
        <end position="137"/>
    </location>
</feature>